<organism evidence="2 3">
    <name type="scientific">Saccoglossus kowalevskii</name>
    <name type="common">Acorn worm</name>
    <dbReference type="NCBI Taxonomy" id="10224"/>
    <lineage>
        <taxon>Eukaryota</taxon>
        <taxon>Metazoa</taxon>
        <taxon>Hemichordata</taxon>
        <taxon>Enteropneusta</taxon>
        <taxon>Harrimaniidae</taxon>
        <taxon>Saccoglossus</taxon>
    </lineage>
</organism>
<accession>A0ABM0MXD9</accession>
<protein>
    <submittedName>
        <fullName evidence="3">Uncharacterized protein LOC102803912</fullName>
    </submittedName>
</protein>
<evidence type="ECO:0000259" key="1">
    <source>
        <dbReference type="PROSITE" id="PS50878"/>
    </source>
</evidence>
<dbReference type="InterPro" id="IPR000477">
    <property type="entry name" value="RT_dom"/>
</dbReference>
<dbReference type="InterPro" id="IPR052055">
    <property type="entry name" value="Hepadnavirus_pol/RT"/>
</dbReference>
<feature type="non-terminal residue" evidence="3">
    <location>
        <position position="1"/>
    </location>
</feature>
<dbReference type="PANTHER" id="PTHR33050">
    <property type="entry name" value="REVERSE TRANSCRIPTASE DOMAIN-CONTAINING PROTEIN"/>
    <property type="match status" value="1"/>
</dbReference>
<evidence type="ECO:0000313" key="3">
    <source>
        <dbReference type="RefSeq" id="XP_006824680.1"/>
    </source>
</evidence>
<reference evidence="3" key="1">
    <citation type="submission" date="2025-08" db="UniProtKB">
        <authorList>
            <consortium name="RefSeq"/>
        </authorList>
    </citation>
    <scope>IDENTIFICATION</scope>
    <source>
        <tissue evidence="3">Testes</tissue>
    </source>
</reference>
<proteinExistence type="predicted"/>
<dbReference type="Proteomes" id="UP000694865">
    <property type="component" value="Unplaced"/>
</dbReference>
<dbReference type="PROSITE" id="PS50878">
    <property type="entry name" value="RT_POL"/>
    <property type="match status" value="1"/>
</dbReference>
<dbReference type="InterPro" id="IPR043128">
    <property type="entry name" value="Rev_trsase/Diguanyl_cyclase"/>
</dbReference>
<name>A0ABM0MXD9_SACKO</name>
<dbReference type="CDD" id="cd03714">
    <property type="entry name" value="RT_DIRS1"/>
    <property type="match status" value="1"/>
</dbReference>
<dbReference type="Gene3D" id="3.10.10.10">
    <property type="entry name" value="HIV Type 1 Reverse Transcriptase, subunit A, domain 1"/>
    <property type="match status" value="1"/>
</dbReference>
<dbReference type="RefSeq" id="XP_006824680.1">
    <property type="nucleotide sequence ID" value="XM_006824617.1"/>
</dbReference>
<dbReference type="PANTHER" id="PTHR33050:SF8">
    <property type="entry name" value="REVERSE TRANSCRIPTASE DOMAIN-CONTAINING PROTEIN"/>
    <property type="match status" value="1"/>
</dbReference>
<gene>
    <name evidence="3" type="primary">LOC102803912</name>
</gene>
<dbReference type="SUPFAM" id="SSF56672">
    <property type="entry name" value="DNA/RNA polymerases"/>
    <property type="match status" value="1"/>
</dbReference>
<dbReference type="CDD" id="cd09275">
    <property type="entry name" value="RNase_HI_RT_DIRS1"/>
    <property type="match status" value="1"/>
</dbReference>
<sequence>GTGAPHVSSYLSQPSLCQPDIVSKHIAAEVKQGYLIGPFPSSPFPVYRCSPIGVVDKKYSDKKRLIIDLSAPRGNSVSTSINDLIDKDEYSLSYVRVDDAITAIQQAGHGALLCKTDIVDAFKLLPIHPSLWHLYGINWQDNFYFFIRLAFGSRSSPKIFDQLSTAICWIAHHNYGINKMLHLLDDFLTIDAPCYDAERTMALLTLIFGRLGIPLAPHKTVGPTTTLEFLGIELDTIKMEARLPLVKLNRLLDLLDEFLLRRSCTKRQLLSLLGHLNFACRVVPPGRTFMSRLIELSKGIQKLHHHVGISSESKQDICMWKEFLSGWNGISLFLDRYLTPAPDMQLFTDASGIGHGGYFRGYWFHERWATNLRLDHDKTLSIAFQELYPIVVAALLWGHQWTRKRILFHCDNMATVHIVNKGRSKSPSIMKLMRRLVITAASHSFMFSAVHIPGKSNIIADALSRFQTTRFREAAPSAQAIPCQIPSVVMFA</sequence>
<dbReference type="InterPro" id="IPR043502">
    <property type="entry name" value="DNA/RNA_pol_sf"/>
</dbReference>
<dbReference type="Gene3D" id="3.30.70.270">
    <property type="match status" value="1"/>
</dbReference>
<dbReference type="GeneID" id="102803912"/>
<feature type="domain" description="Reverse transcriptase" evidence="1">
    <location>
        <begin position="36"/>
        <end position="234"/>
    </location>
</feature>
<keyword evidence="2" id="KW-1185">Reference proteome</keyword>
<evidence type="ECO:0000313" key="2">
    <source>
        <dbReference type="Proteomes" id="UP000694865"/>
    </source>
</evidence>